<keyword evidence="3" id="KW-0378">Hydrolase</keyword>
<dbReference type="PANTHER" id="PTHR35005">
    <property type="entry name" value="3-DEHYDRO-SCYLLO-INOSOSE HYDROLASE"/>
    <property type="match status" value="1"/>
</dbReference>
<name>A0A1A2ZJY9_9MYCO</name>
<dbReference type="GO" id="GO:0009231">
    <property type="term" value="P:riboflavin biosynthetic process"/>
    <property type="evidence" value="ECO:0007669"/>
    <property type="project" value="TreeGrafter"/>
</dbReference>
<evidence type="ECO:0000256" key="4">
    <source>
        <dbReference type="ARBA" id="ARBA00022833"/>
    </source>
</evidence>
<dbReference type="PANTHER" id="PTHR35005:SF1">
    <property type="entry name" value="2-AMINO-5-FORMYLAMINO-6-RIBOSYLAMINOPYRIMIDIN-4(3H)-ONE 5'-MONOPHOSPHATE DEFORMYLASE"/>
    <property type="match status" value="1"/>
</dbReference>
<dbReference type="EMBL" id="LZKJ01000050">
    <property type="protein sequence ID" value="OBI50570.1"/>
    <property type="molecule type" value="Genomic_DNA"/>
</dbReference>
<evidence type="ECO:0000313" key="7">
    <source>
        <dbReference type="Proteomes" id="UP000093592"/>
    </source>
</evidence>
<evidence type="ECO:0000256" key="5">
    <source>
        <dbReference type="ARBA" id="ARBA00024029"/>
    </source>
</evidence>
<keyword evidence="4" id="KW-0862">Zinc</keyword>
<dbReference type="SUPFAM" id="SSF102215">
    <property type="entry name" value="Creatininase"/>
    <property type="match status" value="1"/>
</dbReference>
<sequence length="274" mass="29583">MRATTRASNMQYSWEKMTVEQLRDRACRGGLVLLPVGSIEQHGPHLPSGVDALLALEAANRVATLLIERMPVVVAPPLWWGLAEHHMRFGGTLTLSLPTYHAVLRDVCRSIMRAGFTRIALVNGHGGNISALNAIVNELTAELPVTVAVTTYLTAAADDIEEILEGQSGVMHACEGETSMMLAAHPDLVVAERVPDAHGPECGLQSDNVPVYLWRSFEEITESGVAGDARLATADKGEKLLAVCAQRLADVLGAPETWRRDATIDREFAVSTQS</sequence>
<protein>
    <submittedName>
        <fullName evidence="6">Creatininase</fullName>
    </submittedName>
</protein>
<organism evidence="6 7">
    <name type="scientific">Mycobacterium kyorinense</name>
    <dbReference type="NCBI Taxonomy" id="487514"/>
    <lineage>
        <taxon>Bacteria</taxon>
        <taxon>Bacillati</taxon>
        <taxon>Actinomycetota</taxon>
        <taxon>Actinomycetes</taxon>
        <taxon>Mycobacteriales</taxon>
        <taxon>Mycobacteriaceae</taxon>
        <taxon>Mycobacterium</taxon>
    </lineage>
</organism>
<dbReference type="Pfam" id="PF02633">
    <property type="entry name" value="Creatininase"/>
    <property type="match status" value="1"/>
</dbReference>
<dbReference type="InterPro" id="IPR024087">
    <property type="entry name" value="Creatininase-like_sf"/>
</dbReference>
<evidence type="ECO:0000256" key="3">
    <source>
        <dbReference type="ARBA" id="ARBA00022801"/>
    </source>
</evidence>
<accession>A0A1A2ZJY9</accession>
<dbReference type="OrthoDB" id="9801445at2"/>
<dbReference type="Gene3D" id="3.40.50.10310">
    <property type="entry name" value="Creatininase"/>
    <property type="match status" value="1"/>
</dbReference>
<gene>
    <name evidence="6" type="ORF">A5707_15250</name>
</gene>
<comment type="similarity">
    <text evidence="5">Belongs to the creatininase superfamily.</text>
</comment>
<dbReference type="GO" id="GO:0016811">
    <property type="term" value="F:hydrolase activity, acting on carbon-nitrogen (but not peptide) bonds, in linear amides"/>
    <property type="evidence" value="ECO:0007669"/>
    <property type="project" value="TreeGrafter"/>
</dbReference>
<comment type="cofactor">
    <cofactor evidence="1">
        <name>Zn(2+)</name>
        <dbReference type="ChEBI" id="CHEBI:29105"/>
    </cofactor>
</comment>
<evidence type="ECO:0000256" key="2">
    <source>
        <dbReference type="ARBA" id="ARBA00022723"/>
    </source>
</evidence>
<dbReference type="AlphaFoldDB" id="A0A1A2ZJY9"/>
<comment type="caution">
    <text evidence="6">The sequence shown here is derived from an EMBL/GenBank/DDBJ whole genome shotgun (WGS) entry which is preliminary data.</text>
</comment>
<keyword evidence="2" id="KW-0479">Metal-binding</keyword>
<reference evidence="7" key="1">
    <citation type="submission" date="2016-06" db="EMBL/GenBank/DDBJ databases">
        <authorList>
            <person name="Sutton G."/>
            <person name="Brinkac L."/>
            <person name="Sanka R."/>
            <person name="Adams M."/>
            <person name="Lau E."/>
            <person name="Sam S."/>
            <person name="Sreng N."/>
            <person name="Him V."/>
            <person name="Kerleguer A."/>
            <person name="Cheng S."/>
        </authorList>
    </citation>
    <scope>NUCLEOTIDE SEQUENCE [LARGE SCALE GENOMIC DNA]</scope>
    <source>
        <strain evidence="7">E861</strain>
    </source>
</reference>
<dbReference type="GO" id="GO:0046872">
    <property type="term" value="F:metal ion binding"/>
    <property type="evidence" value="ECO:0007669"/>
    <property type="project" value="UniProtKB-KW"/>
</dbReference>
<evidence type="ECO:0000256" key="1">
    <source>
        <dbReference type="ARBA" id="ARBA00001947"/>
    </source>
</evidence>
<evidence type="ECO:0000313" key="6">
    <source>
        <dbReference type="EMBL" id="OBI50570.1"/>
    </source>
</evidence>
<dbReference type="InterPro" id="IPR003785">
    <property type="entry name" value="Creatininase/forma_Hydrolase"/>
</dbReference>
<dbReference type="Proteomes" id="UP000093592">
    <property type="component" value="Unassembled WGS sequence"/>
</dbReference>
<proteinExistence type="inferred from homology"/>